<keyword evidence="6" id="KW-1185">Reference proteome</keyword>
<sequence length="259" mass="29703">MLRIFAVFFVLLVSVLTHAAEVKPTNKMTHVFMAGDSTMSIKEVKDYPETGWGVPFSYFFDEHLVVDNRARNGRSTRTFKSEGRWQSIMDELSSDDYVFIQFGHNDQSEHKKDRYTPPKDFQANLTGFVADVRSKGAEPILLTPITRRYFNEQGVIEPTHGVYADLVRDVAREQKVTLLDMEAITREYFQAMGDDLSALRFMHIAADLHPNYPIGVSDDTHLNHLGAREVAQLVLTELKRQQHPLASRLRTPDPKHLKR</sequence>
<keyword evidence="2" id="KW-0378">Hydrolase</keyword>
<evidence type="ECO:0000259" key="4">
    <source>
        <dbReference type="Pfam" id="PF13472"/>
    </source>
</evidence>
<protein>
    <submittedName>
        <fullName evidence="5">Rhamnogalacturonan acetylesterase</fullName>
    </submittedName>
</protein>
<comment type="caution">
    <text evidence="5">The sequence shown here is derived from an EMBL/GenBank/DDBJ whole genome shotgun (WGS) entry which is preliminary data.</text>
</comment>
<dbReference type="InterPro" id="IPR036514">
    <property type="entry name" value="SGNH_hydro_sf"/>
</dbReference>
<proteinExistence type="inferred from homology"/>
<dbReference type="Proteomes" id="UP001595548">
    <property type="component" value="Unassembled WGS sequence"/>
</dbReference>
<gene>
    <name evidence="5" type="ORF">ACFOEB_09235</name>
</gene>
<dbReference type="SUPFAM" id="SSF52266">
    <property type="entry name" value="SGNH hydrolase"/>
    <property type="match status" value="1"/>
</dbReference>
<evidence type="ECO:0000256" key="1">
    <source>
        <dbReference type="ARBA" id="ARBA00008668"/>
    </source>
</evidence>
<dbReference type="InterPro" id="IPR013830">
    <property type="entry name" value="SGNH_hydro"/>
</dbReference>
<dbReference type="PANTHER" id="PTHR43695:SF1">
    <property type="entry name" value="RHAMNOGALACTURONAN ACETYLESTERASE"/>
    <property type="match status" value="1"/>
</dbReference>
<evidence type="ECO:0000313" key="6">
    <source>
        <dbReference type="Proteomes" id="UP001595548"/>
    </source>
</evidence>
<evidence type="ECO:0000256" key="3">
    <source>
        <dbReference type="SAM" id="SignalP"/>
    </source>
</evidence>
<evidence type="ECO:0000256" key="2">
    <source>
        <dbReference type="ARBA" id="ARBA00022801"/>
    </source>
</evidence>
<dbReference type="Pfam" id="PF13472">
    <property type="entry name" value="Lipase_GDSL_2"/>
    <property type="match status" value="1"/>
</dbReference>
<keyword evidence="3" id="KW-0732">Signal</keyword>
<feature type="domain" description="SGNH hydrolase-type esterase" evidence="4">
    <location>
        <begin position="35"/>
        <end position="211"/>
    </location>
</feature>
<dbReference type="Gene3D" id="3.40.50.1110">
    <property type="entry name" value="SGNH hydrolase"/>
    <property type="match status" value="1"/>
</dbReference>
<feature type="signal peptide" evidence="3">
    <location>
        <begin position="1"/>
        <end position="19"/>
    </location>
</feature>
<dbReference type="CDD" id="cd01821">
    <property type="entry name" value="Rhamnogalacturan_acetylesterase_like"/>
    <property type="match status" value="1"/>
</dbReference>
<comment type="similarity">
    <text evidence="1">Belongs to the 'GDSL' lipolytic enzyme family.</text>
</comment>
<dbReference type="InterPro" id="IPR037459">
    <property type="entry name" value="RhgT-like"/>
</dbReference>
<dbReference type="EMBL" id="JBHRTL010000006">
    <property type="protein sequence ID" value="MFC3155383.1"/>
    <property type="molecule type" value="Genomic_DNA"/>
</dbReference>
<dbReference type="PANTHER" id="PTHR43695">
    <property type="entry name" value="PUTATIVE (AFU_ORTHOLOGUE AFUA_2G17250)-RELATED"/>
    <property type="match status" value="1"/>
</dbReference>
<accession>A0ABV7HRQ1</accession>
<reference evidence="6" key="1">
    <citation type="journal article" date="2019" name="Int. J. Syst. Evol. Microbiol.">
        <title>The Global Catalogue of Microorganisms (GCM) 10K type strain sequencing project: providing services to taxonomists for standard genome sequencing and annotation.</title>
        <authorList>
            <consortium name="The Broad Institute Genomics Platform"/>
            <consortium name="The Broad Institute Genome Sequencing Center for Infectious Disease"/>
            <person name="Wu L."/>
            <person name="Ma J."/>
        </authorList>
    </citation>
    <scope>NUCLEOTIDE SEQUENCE [LARGE SCALE GENOMIC DNA]</scope>
    <source>
        <strain evidence="6">KCTC 52141</strain>
    </source>
</reference>
<organism evidence="5 6">
    <name type="scientific">Gilvimarinus japonicus</name>
    <dbReference type="NCBI Taxonomy" id="1796469"/>
    <lineage>
        <taxon>Bacteria</taxon>
        <taxon>Pseudomonadati</taxon>
        <taxon>Pseudomonadota</taxon>
        <taxon>Gammaproteobacteria</taxon>
        <taxon>Cellvibrionales</taxon>
        <taxon>Cellvibrionaceae</taxon>
        <taxon>Gilvimarinus</taxon>
    </lineage>
</organism>
<feature type="chain" id="PRO_5045219340" evidence="3">
    <location>
        <begin position="20"/>
        <end position="259"/>
    </location>
</feature>
<dbReference type="RefSeq" id="WP_382416061.1">
    <property type="nucleotide sequence ID" value="NZ_AP031500.1"/>
</dbReference>
<evidence type="ECO:0000313" key="5">
    <source>
        <dbReference type="EMBL" id="MFC3155383.1"/>
    </source>
</evidence>
<name>A0ABV7HRQ1_9GAMM</name>